<dbReference type="Proteomes" id="UP000077763">
    <property type="component" value="Unassembled WGS sequence"/>
</dbReference>
<evidence type="ECO:0000256" key="3">
    <source>
        <dbReference type="ARBA" id="ARBA00022741"/>
    </source>
</evidence>
<dbReference type="GO" id="GO:0016020">
    <property type="term" value="C:membrane"/>
    <property type="evidence" value="ECO:0007669"/>
    <property type="project" value="InterPro"/>
</dbReference>
<dbReference type="Gene3D" id="3.40.50.300">
    <property type="entry name" value="P-loop containing nucleotide triphosphate hydrolases"/>
    <property type="match status" value="1"/>
</dbReference>
<dbReference type="GO" id="GO:0016887">
    <property type="term" value="F:ATP hydrolysis activity"/>
    <property type="evidence" value="ECO:0007669"/>
    <property type="project" value="InterPro"/>
</dbReference>
<feature type="domain" description="ABC transporter" evidence="5">
    <location>
        <begin position="48"/>
        <end position="267"/>
    </location>
</feature>
<dbReference type="AlphaFoldDB" id="A0A177LZY6"/>
<evidence type="ECO:0000256" key="2">
    <source>
        <dbReference type="ARBA" id="ARBA00022448"/>
    </source>
</evidence>
<dbReference type="InterPro" id="IPR003593">
    <property type="entry name" value="AAA+_ATPase"/>
</dbReference>
<proteinExistence type="inferred from homology"/>
<dbReference type="PROSITE" id="PS50893">
    <property type="entry name" value="ABC_TRANSPORTER_2"/>
    <property type="match status" value="1"/>
</dbReference>
<dbReference type="RefSeq" id="WP_064038317.1">
    <property type="nucleotide sequence ID" value="NZ_LUUH01000086.1"/>
</dbReference>
<organism evidence="6 7">
    <name type="scientific">Methylomonas methanica</name>
    <dbReference type="NCBI Taxonomy" id="421"/>
    <lineage>
        <taxon>Bacteria</taxon>
        <taxon>Pseudomonadati</taxon>
        <taxon>Pseudomonadota</taxon>
        <taxon>Gammaproteobacteria</taxon>
        <taxon>Methylococcales</taxon>
        <taxon>Methylococcaceae</taxon>
        <taxon>Methylomonas</taxon>
    </lineage>
</organism>
<dbReference type="PANTHER" id="PTHR46743">
    <property type="entry name" value="TEICHOIC ACIDS EXPORT ATP-BINDING PROTEIN TAGH"/>
    <property type="match status" value="1"/>
</dbReference>
<comment type="caution">
    <text evidence="6">The sequence shown here is derived from an EMBL/GenBank/DDBJ whole genome shotgun (WGS) entry which is preliminary data.</text>
</comment>
<evidence type="ECO:0000313" key="7">
    <source>
        <dbReference type="Proteomes" id="UP000077763"/>
    </source>
</evidence>
<dbReference type="CDD" id="cd03220">
    <property type="entry name" value="ABC_KpsT_Wzt"/>
    <property type="match status" value="1"/>
</dbReference>
<dbReference type="GO" id="GO:0005524">
    <property type="term" value="F:ATP binding"/>
    <property type="evidence" value="ECO:0007669"/>
    <property type="project" value="UniProtKB-KW"/>
</dbReference>
<dbReference type="PANTHER" id="PTHR46743:SF2">
    <property type="entry name" value="TEICHOIC ACIDS EXPORT ATP-BINDING PROTEIN TAGH"/>
    <property type="match status" value="1"/>
</dbReference>
<comment type="similarity">
    <text evidence="1">Belongs to the ABC transporter superfamily.</text>
</comment>
<keyword evidence="2" id="KW-0813">Transport</keyword>
<dbReference type="InterPro" id="IPR027417">
    <property type="entry name" value="P-loop_NTPase"/>
</dbReference>
<evidence type="ECO:0000259" key="5">
    <source>
        <dbReference type="PROSITE" id="PS50893"/>
    </source>
</evidence>
<dbReference type="InterPro" id="IPR050683">
    <property type="entry name" value="Bact_Polysacc_Export_ATP-bd"/>
</dbReference>
<gene>
    <name evidence="6" type="ORF">A1353_21760</name>
</gene>
<accession>A0A177LZY6</accession>
<keyword evidence="3" id="KW-0547">Nucleotide-binding</keyword>
<keyword evidence="4" id="KW-0067">ATP-binding</keyword>
<dbReference type="InterPro" id="IPR015860">
    <property type="entry name" value="ABC_transpr_TagH-like"/>
</dbReference>
<dbReference type="EMBL" id="LUUH01000086">
    <property type="protein sequence ID" value="OAH98853.1"/>
    <property type="molecule type" value="Genomic_DNA"/>
</dbReference>
<dbReference type="Pfam" id="PF00005">
    <property type="entry name" value="ABC_tran"/>
    <property type="match status" value="1"/>
</dbReference>
<evidence type="ECO:0000256" key="4">
    <source>
        <dbReference type="ARBA" id="ARBA00022840"/>
    </source>
</evidence>
<sequence>MSTAIKVENLGKKYIIQHQEQSRYQYNSLGESLSRGIKSLGKNLLHPFHSNTKTESAEEFWALKDINFEIKQGDRVGIIGRNGAGKSTLLKILSRITHPSTGRITINGRVSSLLEVGTGFHPELTGRENIFLNGAILGMHKKEIQRKFDEIVDFAEVEKFLDTPVKHYSSGMYVRLAFAVAAHLEPEILIVDEVLAVGDMQFQKKCMGKIDDMGINGRTILFVSHNMQAIQQLCNRAFVIKNGRKAIDENSSRSVEFYLQDGLAQANTRSKLTQIIANLPQDPVFRLLNVDISQNNSSFCSSIENGKPVDISIEYQVIQKTVGLRVYFELYDNQETLLIRSCNDEDNEGIPTVEPGKYISKVAIPADWLAPVSYLLRLGATIFNVRNIYPNEIEIPLHVERTGKSNRAYLCEPIRSKLAPAFYWDTKKIKLILTAK</sequence>
<dbReference type="SUPFAM" id="SSF52540">
    <property type="entry name" value="P-loop containing nucleoside triphosphate hydrolases"/>
    <property type="match status" value="1"/>
</dbReference>
<evidence type="ECO:0000313" key="6">
    <source>
        <dbReference type="EMBL" id="OAH98853.1"/>
    </source>
</evidence>
<evidence type="ECO:0000256" key="1">
    <source>
        <dbReference type="ARBA" id="ARBA00005417"/>
    </source>
</evidence>
<name>A0A177LZY6_METMH</name>
<reference evidence="6 7" key="1">
    <citation type="submission" date="2016-03" db="EMBL/GenBank/DDBJ databases">
        <authorList>
            <person name="Ploux O."/>
        </authorList>
    </citation>
    <scope>NUCLEOTIDE SEQUENCE [LARGE SCALE GENOMIC DNA]</scope>
    <source>
        <strain evidence="6 7">R-45371</strain>
    </source>
</reference>
<dbReference type="GO" id="GO:0140359">
    <property type="term" value="F:ABC-type transporter activity"/>
    <property type="evidence" value="ECO:0007669"/>
    <property type="project" value="InterPro"/>
</dbReference>
<dbReference type="InterPro" id="IPR003439">
    <property type="entry name" value="ABC_transporter-like_ATP-bd"/>
</dbReference>
<protein>
    <recommendedName>
        <fullName evidence="5">ABC transporter domain-containing protein</fullName>
    </recommendedName>
</protein>
<dbReference type="SMART" id="SM00382">
    <property type="entry name" value="AAA"/>
    <property type="match status" value="1"/>
</dbReference>